<feature type="compositionally biased region" description="Basic and acidic residues" evidence="1">
    <location>
        <begin position="1"/>
        <end position="19"/>
    </location>
</feature>
<dbReference type="STRING" id="318479.A0A0N4UPX1"/>
<name>A0A0N4UPX1_DRAME</name>
<sequence length="390" mass="44732">MKEKDQRSSLSYVDEKKDSSNSSTTTTRKDVYDDDSCFKAPLLLPHRKVNNRRRIVNNATINNINSNNNNRNGLLSVHEDIKNLVNETNQFISNDNIFAISDNNTNKTCLFSNIISISSTISDKDKVREEIEEEDEEEEEKGGEKKIDEKKEKKKSNIGNKDVFTDNIRSSGDNGNNGDNWRRYKCACSRMYLNSLLPCSSSLSSQCSSPLTAITTNVPLTANDIRIEAIRETVIDDFSLLLFRDIDHINVSYVELNLLKAKKESEERKKLYEENLRLGLAKKKGRKCKDENRKEERRSKKNKKDTLEMINERDTARTLIIPNSQSISVNPFLSHLSRKQLKLSVKAHSHFVIDFIPFKTKLSLDFRNSDLKRLNMEIVQTSGVLARFGI</sequence>
<dbReference type="Proteomes" id="UP000274756">
    <property type="component" value="Unassembled WGS sequence"/>
</dbReference>
<proteinExistence type="predicted"/>
<feature type="region of interest" description="Disordered" evidence="1">
    <location>
        <begin position="125"/>
        <end position="155"/>
    </location>
</feature>
<accession>A0A0N4UPX1</accession>
<dbReference type="WBParaSite" id="DME_0001003201-mRNA-1">
    <property type="protein sequence ID" value="DME_0001003201-mRNA-1"/>
    <property type="gene ID" value="DME_0001003201"/>
</dbReference>
<dbReference type="Proteomes" id="UP000038040">
    <property type="component" value="Unplaced"/>
</dbReference>
<gene>
    <name evidence="2" type="ORF">DME_LOCUS3576</name>
</gene>
<evidence type="ECO:0000313" key="2">
    <source>
        <dbReference type="EMBL" id="VDN53603.1"/>
    </source>
</evidence>
<evidence type="ECO:0000256" key="1">
    <source>
        <dbReference type="SAM" id="MobiDB-lite"/>
    </source>
</evidence>
<evidence type="ECO:0000313" key="5">
    <source>
        <dbReference type="WBParaSite" id="DME_0001003201-mRNA-1"/>
    </source>
</evidence>
<reference evidence="5" key="1">
    <citation type="submission" date="2017-02" db="UniProtKB">
        <authorList>
            <consortium name="WormBaseParasite"/>
        </authorList>
    </citation>
    <scope>IDENTIFICATION</scope>
</reference>
<feature type="compositionally biased region" description="Basic and acidic residues" evidence="1">
    <location>
        <begin position="288"/>
        <end position="306"/>
    </location>
</feature>
<feature type="compositionally biased region" description="Basic and acidic residues" evidence="1">
    <location>
        <begin position="142"/>
        <end position="151"/>
    </location>
</feature>
<dbReference type="EMBL" id="UYYG01000152">
    <property type="protein sequence ID" value="VDN53603.1"/>
    <property type="molecule type" value="Genomic_DNA"/>
</dbReference>
<evidence type="ECO:0000313" key="3">
    <source>
        <dbReference type="Proteomes" id="UP000038040"/>
    </source>
</evidence>
<protein>
    <submittedName>
        <fullName evidence="5">UBX domain-containing protein</fullName>
    </submittedName>
</protein>
<feature type="compositionally biased region" description="Acidic residues" evidence="1">
    <location>
        <begin position="130"/>
        <end position="141"/>
    </location>
</feature>
<feature type="region of interest" description="Disordered" evidence="1">
    <location>
        <begin position="285"/>
        <end position="306"/>
    </location>
</feature>
<feature type="region of interest" description="Disordered" evidence="1">
    <location>
        <begin position="1"/>
        <end position="30"/>
    </location>
</feature>
<organism evidence="3 5">
    <name type="scientific">Dracunculus medinensis</name>
    <name type="common">Guinea worm</name>
    <dbReference type="NCBI Taxonomy" id="318479"/>
    <lineage>
        <taxon>Eukaryota</taxon>
        <taxon>Metazoa</taxon>
        <taxon>Ecdysozoa</taxon>
        <taxon>Nematoda</taxon>
        <taxon>Chromadorea</taxon>
        <taxon>Rhabditida</taxon>
        <taxon>Spirurina</taxon>
        <taxon>Dracunculoidea</taxon>
        <taxon>Dracunculidae</taxon>
        <taxon>Dracunculus</taxon>
    </lineage>
</organism>
<evidence type="ECO:0000313" key="4">
    <source>
        <dbReference type="Proteomes" id="UP000274756"/>
    </source>
</evidence>
<reference evidence="2 4" key="2">
    <citation type="submission" date="2018-11" db="EMBL/GenBank/DDBJ databases">
        <authorList>
            <consortium name="Pathogen Informatics"/>
        </authorList>
    </citation>
    <scope>NUCLEOTIDE SEQUENCE [LARGE SCALE GENOMIC DNA]</scope>
</reference>
<keyword evidence="4" id="KW-1185">Reference proteome</keyword>
<dbReference type="AlphaFoldDB" id="A0A0N4UPX1"/>